<proteinExistence type="predicted"/>
<keyword evidence="3 7" id="KW-0812">Transmembrane</keyword>
<evidence type="ECO:0000256" key="2">
    <source>
        <dbReference type="ARBA" id="ARBA00022448"/>
    </source>
</evidence>
<dbReference type="InterPro" id="IPR031312">
    <property type="entry name" value="Na/sul_symport_CS"/>
</dbReference>
<feature type="transmembrane region" description="Helical" evidence="7">
    <location>
        <begin position="27"/>
        <end position="46"/>
    </location>
</feature>
<gene>
    <name evidence="9" type="ORF">RWE15_12110</name>
</gene>
<dbReference type="InterPro" id="IPR051679">
    <property type="entry name" value="DASS-Related_Transporters"/>
</dbReference>
<comment type="subcellular location">
    <subcellularLocation>
        <location evidence="1">Membrane</location>
        <topology evidence="1">Multi-pass membrane protein</topology>
    </subcellularLocation>
</comment>
<reference evidence="9 10" key="1">
    <citation type="submission" date="2023-10" db="EMBL/GenBank/DDBJ databases">
        <title>Virgibacillus halophilus 5B73C genome.</title>
        <authorList>
            <person name="Miliotis G."/>
            <person name="Sengupta P."/>
            <person name="Hameed A."/>
            <person name="Chuvochina M."/>
            <person name="Mcdonagh F."/>
            <person name="Simpson A.C."/>
            <person name="Singh N.K."/>
            <person name="Rekha P.D."/>
            <person name="Raman K."/>
            <person name="Hugenholtz P."/>
            <person name="Venkateswaran K."/>
        </authorList>
    </citation>
    <scope>NUCLEOTIDE SEQUENCE [LARGE SCALE GENOMIC DNA]</scope>
    <source>
        <strain evidence="9 10">5B73C</strain>
    </source>
</reference>
<evidence type="ECO:0000256" key="3">
    <source>
        <dbReference type="ARBA" id="ARBA00022692"/>
    </source>
</evidence>
<dbReference type="Pfam" id="PF03600">
    <property type="entry name" value="CitMHS"/>
    <property type="match status" value="1"/>
</dbReference>
<accession>A0ABU5C6U0</accession>
<dbReference type="PANTHER" id="PTHR43652:SF2">
    <property type="entry name" value="BASIC AMINO ACID ANTIPORTER YFCC-RELATED"/>
    <property type="match status" value="1"/>
</dbReference>
<comment type="caution">
    <text evidence="9">The sequence shown here is derived from an EMBL/GenBank/DDBJ whole genome shotgun (WGS) entry which is preliminary data.</text>
</comment>
<keyword evidence="10" id="KW-1185">Reference proteome</keyword>
<dbReference type="PANTHER" id="PTHR43652">
    <property type="entry name" value="BASIC AMINO ACID ANTIPORTER YFCC-RELATED"/>
    <property type="match status" value="1"/>
</dbReference>
<feature type="transmembrane region" description="Helical" evidence="7">
    <location>
        <begin position="80"/>
        <end position="99"/>
    </location>
</feature>
<evidence type="ECO:0000256" key="6">
    <source>
        <dbReference type="ARBA" id="ARBA00023136"/>
    </source>
</evidence>
<keyword evidence="2" id="KW-0813">Transport</keyword>
<organism evidence="9 10">
    <name type="scientific">Tigheibacillus halophilus</name>
    <dbReference type="NCBI Taxonomy" id="361280"/>
    <lineage>
        <taxon>Bacteria</taxon>
        <taxon>Bacillati</taxon>
        <taxon>Bacillota</taxon>
        <taxon>Bacilli</taxon>
        <taxon>Bacillales</taxon>
        <taxon>Bacillaceae</taxon>
        <taxon>Tigheibacillus</taxon>
    </lineage>
</organism>
<evidence type="ECO:0000313" key="10">
    <source>
        <dbReference type="Proteomes" id="UP001281447"/>
    </source>
</evidence>
<evidence type="ECO:0000256" key="4">
    <source>
        <dbReference type="ARBA" id="ARBA00022737"/>
    </source>
</evidence>
<evidence type="ECO:0000256" key="5">
    <source>
        <dbReference type="ARBA" id="ARBA00022989"/>
    </source>
</evidence>
<feature type="domain" description="Citrate transporter-like" evidence="8">
    <location>
        <begin position="6"/>
        <end position="171"/>
    </location>
</feature>
<dbReference type="Proteomes" id="UP001281447">
    <property type="component" value="Unassembled WGS sequence"/>
</dbReference>
<evidence type="ECO:0000256" key="1">
    <source>
        <dbReference type="ARBA" id="ARBA00004141"/>
    </source>
</evidence>
<dbReference type="PROSITE" id="PS01271">
    <property type="entry name" value="NA_SULFATE"/>
    <property type="match status" value="1"/>
</dbReference>
<keyword evidence="5 7" id="KW-1133">Transmembrane helix</keyword>
<feature type="transmembrane region" description="Helical" evidence="7">
    <location>
        <begin position="111"/>
        <end position="130"/>
    </location>
</feature>
<keyword evidence="6 7" id="KW-0472">Membrane</keyword>
<sequence length="171" mass="18457">MFKAMALAVLILLTAKIITPQEAKKYVHFNVLLLIASSLGIGTAMMKTGLAEWIASALLSFGEPLGLLVILFLIYLLTNVFTEIVTNSAAAVIMLPIGIEIAQRLAVDPRGIAVLIAIAASASFITPIGYQTNLIVYGPGGYKFTDYVKVGFPLSLIVMVTSVLIIYYVWF</sequence>
<name>A0ABU5C6U0_9BACI</name>
<evidence type="ECO:0000259" key="8">
    <source>
        <dbReference type="Pfam" id="PF03600"/>
    </source>
</evidence>
<keyword evidence="4" id="KW-0677">Repeat</keyword>
<dbReference type="EMBL" id="JAWDIP010000003">
    <property type="protein sequence ID" value="MDY0395026.1"/>
    <property type="molecule type" value="Genomic_DNA"/>
</dbReference>
<protein>
    <submittedName>
        <fullName evidence="9">SLC13 family permease</fullName>
    </submittedName>
</protein>
<feature type="transmembrane region" description="Helical" evidence="7">
    <location>
        <begin position="150"/>
        <end position="170"/>
    </location>
</feature>
<feature type="transmembrane region" description="Helical" evidence="7">
    <location>
        <begin position="53"/>
        <end position="74"/>
    </location>
</feature>
<evidence type="ECO:0000256" key="7">
    <source>
        <dbReference type="SAM" id="Phobius"/>
    </source>
</evidence>
<evidence type="ECO:0000313" key="9">
    <source>
        <dbReference type="EMBL" id="MDY0395026.1"/>
    </source>
</evidence>
<dbReference type="InterPro" id="IPR004680">
    <property type="entry name" value="Cit_transptr-like_dom"/>
</dbReference>